<dbReference type="GO" id="GO:0005524">
    <property type="term" value="F:ATP binding"/>
    <property type="evidence" value="ECO:0007669"/>
    <property type="project" value="UniProtKB-KW"/>
</dbReference>
<keyword evidence="8 9" id="KW-0472">Membrane</keyword>
<evidence type="ECO:0000256" key="8">
    <source>
        <dbReference type="ARBA" id="ARBA00023136"/>
    </source>
</evidence>
<dbReference type="PROSITE" id="PS50929">
    <property type="entry name" value="ABC_TM1F"/>
    <property type="match status" value="1"/>
</dbReference>
<feature type="domain" description="ABC transporter" evidence="10">
    <location>
        <begin position="359"/>
        <end position="591"/>
    </location>
</feature>
<dbReference type="PANTHER" id="PTHR43394:SF1">
    <property type="entry name" value="ATP-BINDING CASSETTE SUB-FAMILY B MEMBER 10, MITOCHONDRIAL"/>
    <property type="match status" value="1"/>
</dbReference>
<gene>
    <name evidence="12" type="ORF">IAB90_04130</name>
</gene>
<dbReference type="GO" id="GO:0016887">
    <property type="term" value="F:ATP hydrolysis activity"/>
    <property type="evidence" value="ECO:0007669"/>
    <property type="project" value="InterPro"/>
</dbReference>
<feature type="transmembrane region" description="Helical" evidence="9">
    <location>
        <begin position="179"/>
        <end position="198"/>
    </location>
</feature>
<feature type="domain" description="ABC transmembrane type-1" evidence="11">
    <location>
        <begin position="35"/>
        <end position="324"/>
    </location>
</feature>
<dbReference type="Pfam" id="PF00005">
    <property type="entry name" value="ABC_tran"/>
    <property type="match status" value="1"/>
</dbReference>
<organism evidence="12 13">
    <name type="scientific">Candidatus Coproplasma stercoripullorum</name>
    <dbReference type="NCBI Taxonomy" id="2840751"/>
    <lineage>
        <taxon>Bacteria</taxon>
        <taxon>Bacillati</taxon>
        <taxon>Bacillota</taxon>
        <taxon>Clostridia</taxon>
        <taxon>Eubacteriales</taxon>
        <taxon>Candidatus Coproplasma</taxon>
    </lineage>
</organism>
<feature type="transmembrane region" description="Helical" evidence="9">
    <location>
        <begin position="30"/>
        <end position="51"/>
    </location>
</feature>
<dbReference type="SUPFAM" id="SSF90123">
    <property type="entry name" value="ABC transporter transmembrane region"/>
    <property type="match status" value="1"/>
</dbReference>
<accession>A0A9D1AFV3</accession>
<evidence type="ECO:0000313" key="12">
    <source>
        <dbReference type="EMBL" id="HIR39553.1"/>
    </source>
</evidence>
<dbReference type="InterPro" id="IPR011527">
    <property type="entry name" value="ABC1_TM_dom"/>
</dbReference>
<dbReference type="Proteomes" id="UP000824179">
    <property type="component" value="Unassembled WGS sequence"/>
</dbReference>
<dbReference type="InterPro" id="IPR003593">
    <property type="entry name" value="AAA+_ATPase"/>
</dbReference>
<evidence type="ECO:0000256" key="7">
    <source>
        <dbReference type="ARBA" id="ARBA00022989"/>
    </source>
</evidence>
<dbReference type="InterPro" id="IPR036640">
    <property type="entry name" value="ABC1_TM_sf"/>
</dbReference>
<keyword evidence="7 9" id="KW-1133">Transmembrane helix</keyword>
<sequence length="596" mass="65595">MRPAQYSGTKLQKGEFTKNIGKLAVFMKRYIWPIIISIIFTIGATVLSIFAPQILSDLVDVITVGIDGTLIDMSEVARFAIMLIIFYVCNALCTYVSSYTMTTVSQRMCRALRSDISKKINKVPLKYFDSHPYGDTLSRVTNDVDTIGNSMQQAVSMVVQSVCMLIGVLIAMFVTCWQLALSVLIIVPLMAILLMVIMKFSQPQFRKQQDELAVLNGKVEENYSGQLVIKAFNAEGRTGADFGKTNKRLKKSTFLSQALSGIMQPAMSFISYFAYAAVCVVAGILISRGSLGVTFGTLSAFLVYVNLFQSPLSQIAQAANVLQSAAAASGRVFAFLGEEELEDESGKERKLTGGVRGEVEFKHVKFGYSPDRVIIPDFSAKVQPGWKVAIVGPTGAGKTTMVNLLMRFYEVNSGDITIDGVSIKDMPREEIHDLFGMVLQDTWMFEGTLRENIVYSKQADDEQVRAACEAAGITHYISTQPGGLEHYVENGDEISGGQKQLITIARAMIENAPMLILDEATSNVDTRTEEIIQTAMDNLTHGRTSFVIAHRLSTIKNADLILVMRDGNIVEQGKHEELLAQNGFYASLYNSQFAGE</sequence>
<evidence type="ECO:0000259" key="10">
    <source>
        <dbReference type="PROSITE" id="PS50893"/>
    </source>
</evidence>
<evidence type="ECO:0000256" key="2">
    <source>
        <dbReference type="ARBA" id="ARBA00022448"/>
    </source>
</evidence>
<dbReference type="InterPro" id="IPR027417">
    <property type="entry name" value="P-loop_NTPase"/>
</dbReference>
<name>A0A9D1AFV3_9FIRM</name>
<dbReference type="CDD" id="cd18547">
    <property type="entry name" value="ABC_6TM_Tm288_like"/>
    <property type="match status" value="1"/>
</dbReference>
<comment type="subcellular location">
    <subcellularLocation>
        <location evidence="1">Cell membrane</location>
        <topology evidence="1">Multi-pass membrane protein</topology>
    </subcellularLocation>
</comment>
<dbReference type="Gene3D" id="3.40.50.300">
    <property type="entry name" value="P-loop containing nucleotide triphosphate hydrolases"/>
    <property type="match status" value="1"/>
</dbReference>
<dbReference type="CDD" id="cd03254">
    <property type="entry name" value="ABCC_Glucan_exporter_like"/>
    <property type="match status" value="1"/>
</dbReference>
<dbReference type="InterPro" id="IPR017871">
    <property type="entry name" value="ABC_transporter-like_CS"/>
</dbReference>
<evidence type="ECO:0000256" key="6">
    <source>
        <dbReference type="ARBA" id="ARBA00022840"/>
    </source>
</evidence>
<dbReference type="FunFam" id="3.40.50.300:FF:000287">
    <property type="entry name" value="Multidrug ABC transporter ATP-binding protein"/>
    <property type="match status" value="1"/>
</dbReference>
<dbReference type="EMBL" id="DVHB01000072">
    <property type="protein sequence ID" value="HIR39553.1"/>
    <property type="molecule type" value="Genomic_DNA"/>
</dbReference>
<dbReference type="PROSITE" id="PS00211">
    <property type="entry name" value="ABC_TRANSPORTER_1"/>
    <property type="match status" value="1"/>
</dbReference>
<dbReference type="GO" id="GO:0005886">
    <property type="term" value="C:plasma membrane"/>
    <property type="evidence" value="ECO:0007669"/>
    <property type="project" value="UniProtKB-SubCell"/>
</dbReference>
<dbReference type="PROSITE" id="PS50893">
    <property type="entry name" value="ABC_TRANSPORTER_2"/>
    <property type="match status" value="1"/>
</dbReference>
<dbReference type="PANTHER" id="PTHR43394">
    <property type="entry name" value="ATP-DEPENDENT PERMEASE MDL1, MITOCHONDRIAL"/>
    <property type="match status" value="1"/>
</dbReference>
<dbReference type="Pfam" id="PF00664">
    <property type="entry name" value="ABC_membrane"/>
    <property type="match status" value="1"/>
</dbReference>
<reference evidence="12" key="2">
    <citation type="journal article" date="2021" name="PeerJ">
        <title>Extensive microbial diversity within the chicken gut microbiome revealed by metagenomics and culture.</title>
        <authorList>
            <person name="Gilroy R."/>
            <person name="Ravi A."/>
            <person name="Getino M."/>
            <person name="Pursley I."/>
            <person name="Horton D.L."/>
            <person name="Alikhan N.F."/>
            <person name="Baker D."/>
            <person name="Gharbi K."/>
            <person name="Hall N."/>
            <person name="Watson M."/>
            <person name="Adriaenssens E.M."/>
            <person name="Foster-Nyarko E."/>
            <person name="Jarju S."/>
            <person name="Secka A."/>
            <person name="Antonio M."/>
            <person name="Oren A."/>
            <person name="Chaudhuri R.R."/>
            <person name="La Ragione R."/>
            <person name="Hildebrand F."/>
            <person name="Pallen M.J."/>
        </authorList>
    </citation>
    <scope>NUCLEOTIDE SEQUENCE</scope>
    <source>
        <strain evidence="12">ChiW25-3613</strain>
    </source>
</reference>
<keyword evidence="2" id="KW-0813">Transport</keyword>
<evidence type="ECO:0000256" key="1">
    <source>
        <dbReference type="ARBA" id="ARBA00004651"/>
    </source>
</evidence>
<dbReference type="InterPro" id="IPR003439">
    <property type="entry name" value="ABC_transporter-like_ATP-bd"/>
</dbReference>
<feature type="transmembrane region" description="Helical" evidence="9">
    <location>
        <begin position="272"/>
        <end position="305"/>
    </location>
</feature>
<keyword evidence="5" id="KW-0547">Nucleotide-binding</keyword>
<protein>
    <submittedName>
        <fullName evidence="12">ABC transporter ATP-binding protein</fullName>
    </submittedName>
</protein>
<dbReference type="AlphaFoldDB" id="A0A9D1AFV3"/>
<dbReference type="SMART" id="SM00382">
    <property type="entry name" value="AAA"/>
    <property type="match status" value="1"/>
</dbReference>
<evidence type="ECO:0000256" key="3">
    <source>
        <dbReference type="ARBA" id="ARBA00022475"/>
    </source>
</evidence>
<reference evidence="12" key="1">
    <citation type="submission" date="2020-10" db="EMBL/GenBank/DDBJ databases">
        <authorList>
            <person name="Gilroy R."/>
        </authorList>
    </citation>
    <scope>NUCLEOTIDE SEQUENCE</scope>
    <source>
        <strain evidence="12">ChiW25-3613</strain>
    </source>
</reference>
<evidence type="ECO:0000259" key="11">
    <source>
        <dbReference type="PROSITE" id="PS50929"/>
    </source>
</evidence>
<evidence type="ECO:0000256" key="5">
    <source>
        <dbReference type="ARBA" id="ARBA00022741"/>
    </source>
</evidence>
<evidence type="ECO:0000256" key="9">
    <source>
        <dbReference type="SAM" id="Phobius"/>
    </source>
</evidence>
<dbReference type="FunFam" id="1.20.1560.10:FF:000011">
    <property type="entry name" value="Multidrug ABC transporter ATP-binding protein"/>
    <property type="match status" value="1"/>
</dbReference>
<proteinExistence type="predicted"/>
<dbReference type="Gene3D" id="1.20.1560.10">
    <property type="entry name" value="ABC transporter type 1, transmembrane domain"/>
    <property type="match status" value="1"/>
</dbReference>
<feature type="transmembrane region" description="Helical" evidence="9">
    <location>
        <begin position="79"/>
        <end position="98"/>
    </location>
</feature>
<keyword evidence="4 9" id="KW-0812">Transmembrane</keyword>
<comment type="caution">
    <text evidence="12">The sequence shown here is derived from an EMBL/GenBank/DDBJ whole genome shotgun (WGS) entry which is preliminary data.</text>
</comment>
<feature type="transmembrane region" description="Helical" evidence="9">
    <location>
        <begin position="154"/>
        <end position="173"/>
    </location>
</feature>
<evidence type="ECO:0000256" key="4">
    <source>
        <dbReference type="ARBA" id="ARBA00022692"/>
    </source>
</evidence>
<dbReference type="GO" id="GO:0015421">
    <property type="term" value="F:ABC-type oligopeptide transporter activity"/>
    <property type="evidence" value="ECO:0007669"/>
    <property type="project" value="TreeGrafter"/>
</dbReference>
<dbReference type="InterPro" id="IPR039421">
    <property type="entry name" value="Type_1_exporter"/>
</dbReference>
<keyword evidence="3" id="KW-1003">Cell membrane</keyword>
<dbReference type="SUPFAM" id="SSF52540">
    <property type="entry name" value="P-loop containing nucleoside triphosphate hydrolases"/>
    <property type="match status" value="1"/>
</dbReference>
<keyword evidence="6 12" id="KW-0067">ATP-binding</keyword>
<evidence type="ECO:0000313" key="13">
    <source>
        <dbReference type="Proteomes" id="UP000824179"/>
    </source>
</evidence>